<proteinExistence type="predicted"/>
<reference evidence="1" key="1">
    <citation type="submission" date="2021-05" db="EMBL/GenBank/DDBJ databases">
        <authorList>
            <person name="Scholz U."/>
            <person name="Mascher M."/>
            <person name="Fiebig A."/>
        </authorList>
    </citation>
    <scope>NUCLEOTIDE SEQUENCE [LARGE SCALE GENOMIC DNA]</scope>
</reference>
<evidence type="ECO:0000313" key="1">
    <source>
        <dbReference type="EnsemblPlants" id="AVESA.00010b.r2.5CG0888430.1.CDS"/>
    </source>
</evidence>
<accession>A0ACD5XW89</accession>
<evidence type="ECO:0000313" key="2">
    <source>
        <dbReference type="Proteomes" id="UP001732700"/>
    </source>
</evidence>
<protein>
    <submittedName>
        <fullName evidence="1">Uncharacterized protein</fullName>
    </submittedName>
</protein>
<dbReference type="Proteomes" id="UP001732700">
    <property type="component" value="Chromosome 5C"/>
</dbReference>
<sequence>MYNEDSGDYLDKIYATIEMPTRTQASEKDKKVQEVTASPNDPNSVTPIPQAHQRRVLKLGPTKKSPFVDIERKAIASNTTNELYNKVCAYTKKDANDPSEEPIIIDYGTWYINLKDFADSVRPSGLLSNSTCQMALNTMSVEMAKQKKFLMPLRIAGKLRMATCFLDNTVKEAFANCPVNRLDHKELIMFSVLQDLTPNLEANTGHYYLIILNLKAERFEVMDSLRREGDKGLQADYRAIIGSIKNMWARNYSQSKFNISKYRTLHIPTPMQSTTFDCGYFMLKFIECWNERMMMPFQPADMPVIRKYLVQKMLARAENRITNWHEVLFQT</sequence>
<dbReference type="EnsemblPlants" id="AVESA.00010b.r2.5CG0888430.1">
    <property type="protein sequence ID" value="AVESA.00010b.r2.5CG0888430.1.CDS"/>
    <property type="gene ID" value="AVESA.00010b.r2.5CG0888430"/>
</dbReference>
<organism evidence="1 2">
    <name type="scientific">Avena sativa</name>
    <name type="common">Oat</name>
    <dbReference type="NCBI Taxonomy" id="4498"/>
    <lineage>
        <taxon>Eukaryota</taxon>
        <taxon>Viridiplantae</taxon>
        <taxon>Streptophyta</taxon>
        <taxon>Embryophyta</taxon>
        <taxon>Tracheophyta</taxon>
        <taxon>Spermatophyta</taxon>
        <taxon>Magnoliopsida</taxon>
        <taxon>Liliopsida</taxon>
        <taxon>Poales</taxon>
        <taxon>Poaceae</taxon>
        <taxon>BOP clade</taxon>
        <taxon>Pooideae</taxon>
        <taxon>Poodae</taxon>
        <taxon>Poeae</taxon>
        <taxon>Poeae Chloroplast Group 1 (Aveneae type)</taxon>
        <taxon>Aveninae</taxon>
        <taxon>Avena</taxon>
    </lineage>
</organism>
<keyword evidence="2" id="KW-1185">Reference proteome</keyword>
<name>A0ACD5XW89_AVESA</name>
<reference evidence="1" key="2">
    <citation type="submission" date="2025-09" db="UniProtKB">
        <authorList>
            <consortium name="EnsemblPlants"/>
        </authorList>
    </citation>
    <scope>IDENTIFICATION</scope>
</reference>